<sequence>MGNNRLNDVWSSTDGITWTQETAAAAFEPKSNFVALNYDGYMWVLGGYSTSSYDNDVWYSADGVTWTQKDFVDVFDPRIYHAGIVYNSKLWIAGGSLISGINNNDVWVYP</sequence>
<evidence type="ECO:0008006" key="3">
    <source>
        <dbReference type="Google" id="ProtNLM"/>
    </source>
</evidence>
<evidence type="ECO:0000313" key="1">
    <source>
        <dbReference type="EMBL" id="OGC40861.1"/>
    </source>
</evidence>
<dbReference type="AlphaFoldDB" id="A0A1F4U7G5"/>
<dbReference type="InterPro" id="IPR015915">
    <property type="entry name" value="Kelch-typ_b-propeller"/>
</dbReference>
<proteinExistence type="predicted"/>
<organism evidence="1 2">
    <name type="scientific">candidate division WOR-1 bacterium RIFOXYC2_FULL_46_14</name>
    <dbReference type="NCBI Taxonomy" id="1802587"/>
    <lineage>
        <taxon>Bacteria</taxon>
        <taxon>Bacillati</taxon>
        <taxon>Saganbacteria</taxon>
    </lineage>
</organism>
<protein>
    <recommendedName>
        <fullName evidence="3">Galactose oxidase</fullName>
    </recommendedName>
</protein>
<dbReference type="Gene3D" id="2.120.10.80">
    <property type="entry name" value="Kelch-type beta propeller"/>
    <property type="match status" value="1"/>
</dbReference>
<dbReference type="Proteomes" id="UP000179242">
    <property type="component" value="Unassembled WGS sequence"/>
</dbReference>
<comment type="caution">
    <text evidence="1">The sequence shown here is derived from an EMBL/GenBank/DDBJ whole genome shotgun (WGS) entry which is preliminary data.</text>
</comment>
<evidence type="ECO:0000313" key="2">
    <source>
        <dbReference type="Proteomes" id="UP000179242"/>
    </source>
</evidence>
<name>A0A1F4U7G5_UNCSA</name>
<accession>A0A1F4U7G5</accession>
<dbReference type="EMBL" id="MEUJ01000002">
    <property type="protein sequence ID" value="OGC40861.1"/>
    <property type="molecule type" value="Genomic_DNA"/>
</dbReference>
<gene>
    <name evidence="1" type="ORF">A2438_01025</name>
</gene>
<dbReference type="SUPFAM" id="SSF117281">
    <property type="entry name" value="Kelch motif"/>
    <property type="match status" value="1"/>
</dbReference>
<reference evidence="1 2" key="1">
    <citation type="journal article" date="2016" name="Nat. Commun.">
        <title>Thousands of microbial genomes shed light on interconnected biogeochemical processes in an aquifer system.</title>
        <authorList>
            <person name="Anantharaman K."/>
            <person name="Brown C.T."/>
            <person name="Hug L.A."/>
            <person name="Sharon I."/>
            <person name="Castelle C.J."/>
            <person name="Probst A.J."/>
            <person name="Thomas B.C."/>
            <person name="Singh A."/>
            <person name="Wilkins M.J."/>
            <person name="Karaoz U."/>
            <person name="Brodie E.L."/>
            <person name="Williams K.H."/>
            <person name="Hubbard S.S."/>
            <person name="Banfield J.F."/>
        </authorList>
    </citation>
    <scope>NUCLEOTIDE SEQUENCE [LARGE SCALE GENOMIC DNA]</scope>
</reference>